<reference evidence="5 6" key="1">
    <citation type="journal article" date="2016" name="Nat. Commun.">
        <title>Thousands of microbial genomes shed light on interconnected biogeochemical processes in an aquifer system.</title>
        <authorList>
            <person name="Anantharaman K."/>
            <person name="Brown C.T."/>
            <person name="Hug L.A."/>
            <person name="Sharon I."/>
            <person name="Castelle C.J."/>
            <person name="Probst A.J."/>
            <person name="Thomas B.C."/>
            <person name="Singh A."/>
            <person name="Wilkins M.J."/>
            <person name="Karaoz U."/>
            <person name="Brodie E.L."/>
            <person name="Williams K.H."/>
            <person name="Hubbard S.S."/>
            <person name="Banfield J.F."/>
        </authorList>
    </citation>
    <scope>NUCLEOTIDE SEQUENCE [LARGE SCALE GENOMIC DNA]</scope>
</reference>
<name>A0A1F5TGU0_9BACT</name>
<dbReference type="InterPro" id="IPR038657">
    <property type="entry name" value="Ribosomal_bL19_sf"/>
</dbReference>
<dbReference type="EMBL" id="MFGM01000008">
    <property type="protein sequence ID" value="OGF38137.1"/>
    <property type="molecule type" value="Genomic_DNA"/>
</dbReference>
<dbReference type="Pfam" id="PF01245">
    <property type="entry name" value="Ribosomal_L19"/>
    <property type="match status" value="1"/>
</dbReference>
<keyword evidence="2" id="KW-0689">Ribosomal protein</keyword>
<dbReference type="PANTHER" id="PTHR15680">
    <property type="entry name" value="RIBOSOMAL PROTEIN L19"/>
    <property type="match status" value="1"/>
</dbReference>
<evidence type="ECO:0000256" key="4">
    <source>
        <dbReference type="RuleBase" id="RU000559"/>
    </source>
</evidence>
<dbReference type="Proteomes" id="UP000178656">
    <property type="component" value="Unassembled WGS sequence"/>
</dbReference>
<evidence type="ECO:0000313" key="5">
    <source>
        <dbReference type="EMBL" id="OGF38137.1"/>
    </source>
</evidence>
<accession>A0A1F5TGU0</accession>
<dbReference type="GO" id="GO:0003735">
    <property type="term" value="F:structural constituent of ribosome"/>
    <property type="evidence" value="ECO:0007669"/>
    <property type="project" value="InterPro"/>
</dbReference>
<gene>
    <name evidence="5" type="ORF">A2482_01380</name>
</gene>
<dbReference type="GO" id="GO:0006412">
    <property type="term" value="P:translation"/>
    <property type="evidence" value="ECO:0007669"/>
    <property type="project" value="InterPro"/>
</dbReference>
<dbReference type="InterPro" id="IPR008991">
    <property type="entry name" value="Translation_prot_SH3-like_sf"/>
</dbReference>
<organism evidence="5 6">
    <name type="scientific">Candidatus Falkowbacteria bacterium RIFOXYC2_FULL_48_21</name>
    <dbReference type="NCBI Taxonomy" id="1798005"/>
    <lineage>
        <taxon>Bacteria</taxon>
        <taxon>Candidatus Falkowiibacteriota</taxon>
    </lineage>
</organism>
<comment type="similarity">
    <text evidence="1 4">Belongs to the bacterial ribosomal protein bL19 family.</text>
</comment>
<comment type="function">
    <text evidence="4">This protein is located at the 30S-50S ribosomal subunit interface and may play a role in the structure and function of the aminoacyl-tRNA binding site.</text>
</comment>
<dbReference type="GO" id="GO:0022625">
    <property type="term" value="C:cytosolic large ribosomal subunit"/>
    <property type="evidence" value="ECO:0007669"/>
    <property type="project" value="TreeGrafter"/>
</dbReference>
<keyword evidence="3 4" id="KW-0687">Ribonucleoprotein</keyword>
<evidence type="ECO:0000256" key="3">
    <source>
        <dbReference type="ARBA" id="ARBA00023274"/>
    </source>
</evidence>
<evidence type="ECO:0000256" key="1">
    <source>
        <dbReference type="ARBA" id="ARBA00005781"/>
    </source>
</evidence>
<dbReference type="PRINTS" id="PR00061">
    <property type="entry name" value="RIBOSOMALL19"/>
</dbReference>
<dbReference type="AlphaFoldDB" id="A0A1F5TGU0"/>
<dbReference type="PANTHER" id="PTHR15680:SF9">
    <property type="entry name" value="LARGE RIBOSOMAL SUBUNIT PROTEIN BL19M"/>
    <property type="match status" value="1"/>
</dbReference>
<dbReference type="InterPro" id="IPR001857">
    <property type="entry name" value="Ribosomal_bL19"/>
</dbReference>
<comment type="caution">
    <text evidence="5">The sequence shown here is derived from an EMBL/GenBank/DDBJ whole genome shotgun (WGS) entry which is preliminary data.</text>
</comment>
<dbReference type="SUPFAM" id="SSF50104">
    <property type="entry name" value="Translation proteins SH3-like domain"/>
    <property type="match status" value="1"/>
</dbReference>
<proteinExistence type="inferred from homology"/>
<evidence type="ECO:0000256" key="2">
    <source>
        <dbReference type="ARBA" id="ARBA00022980"/>
    </source>
</evidence>
<evidence type="ECO:0000313" key="6">
    <source>
        <dbReference type="Proteomes" id="UP000178656"/>
    </source>
</evidence>
<dbReference type="Gene3D" id="2.30.30.790">
    <property type="match status" value="1"/>
</dbReference>
<protein>
    <recommendedName>
        <fullName evidence="4">50S ribosomal protein L19</fullName>
    </recommendedName>
</protein>
<sequence length="106" mass="11967">MSEQLYPEVKPGAIVKVHQEIIDVTAKGEEKARIQIFEGLVLQRRHGSTPEATITVHKESDGIGVEKIFPLSLPTIKKIEVVKQMRVKRAKVGFMKNTHKNIKVLK</sequence>